<evidence type="ECO:0000313" key="3">
    <source>
        <dbReference type="Proteomes" id="UP001595075"/>
    </source>
</evidence>
<dbReference type="InterPro" id="IPR000182">
    <property type="entry name" value="GNAT_dom"/>
</dbReference>
<dbReference type="Proteomes" id="UP001595075">
    <property type="component" value="Unassembled WGS sequence"/>
</dbReference>
<dbReference type="Pfam" id="PF00583">
    <property type="entry name" value="Acetyltransf_1"/>
    <property type="match status" value="1"/>
</dbReference>
<keyword evidence="3" id="KW-1185">Reference proteome</keyword>
<name>A0ABR4C7Y0_9HELO</name>
<evidence type="ECO:0000259" key="1">
    <source>
        <dbReference type="PROSITE" id="PS51186"/>
    </source>
</evidence>
<sequence length="207" mass="23049">MATSPEPQLKVSLATPSDLPSIGTLHARAFHAKSAWHLKTFPPSVSTWWIAKYTPDISDPAVHLLKVSSPSSPNTVIGLLCLRKYTANERGAGRWSTITPSTEQVDPEIYAAMIKSMLDYRVEYMLGRDHFCIDHFGVDSQVQGKGFGGLLLGRACEIADEEGVDVFVMANEHAVSFYEKFEFMTEGREIMKGGMVECFLVRRYGVR</sequence>
<dbReference type="InterPro" id="IPR016181">
    <property type="entry name" value="Acyl_CoA_acyltransferase"/>
</dbReference>
<dbReference type="EMBL" id="JAZHXI010000011">
    <property type="protein sequence ID" value="KAL2066033.1"/>
    <property type="molecule type" value="Genomic_DNA"/>
</dbReference>
<comment type="caution">
    <text evidence="2">The sequence shown here is derived from an EMBL/GenBank/DDBJ whole genome shotgun (WGS) entry which is preliminary data.</text>
</comment>
<evidence type="ECO:0000313" key="2">
    <source>
        <dbReference type="EMBL" id="KAL2066033.1"/>
    </source>
</evidence>
<reference evidence="2 3" key="1">
    <citation type="journal article" date="2024" name="Commun. Biol.">
        <title>Comparative genomic analysis of thermophilic fungi reveals convergent evolutionary adaptations and gene losses.</title>
        <authorList>
            <person name="Steindorff A.S."/>
            <person name="Aguilar-Pontes M.V."/>
            <person name="Robinson A.J."/>
            <person name="Andreopoulos B."/>
            <person name="LaButti K."/>
            <person name="Kuo A."/>
            <person name="Mondo S."/>
            <person name="Riley R."/>
            <person name="Otillar R."/>
            <person name="Haridas S."/>
            <person name="Lipzen A."/>
            <person name="Grimwood J."/>
            <person name="Schmutz J."/>
            <person name="Clum A."/>
            <person name="Reid I.D."/>
            <person name="Moisan M.C."/>
            <person name="Butler G."/>
            <person name="Nguyen T.T.M."/>
            <person name="Dewar K."/>
            <person name="Conant G."/>
            <person name="Drula E."/>
            <person name="Henrissat B."/>
            <person name="Hansel C."/>
            <person name="Singer S."/>
            <person name="Hutchinson M.I."/>
            <person name="de Vries R.P."/>
            <person name="Natvig D.O."/>
            <person name="Powell A.J."/>
            <person name="Tsang A."/>
            <person name="Grigoriev I.V."/>
        </authorList>
    </citation>
    <scope>NUCLEOTIDE SEQUENCE [LARGE SCALE GENOMIC DNA]</scope>
    <source>
        <strain evidence="2 3">CBS 494.80</strain>
    </source>
</reference>
<proteinExistence type="predicted"/>
<feature type="domain" description="N-acetyltransferase" evidence="1">
    <location>
        <begin position="9"/>
        <end position="205"/>
    </location>
</feature>
<dbReference type="InterPro" id="IPR052523">
    <property type="entry name" value="Trichothecene_AcTrans"/>
</dbReference>
<accession>A0ABR4C7Y0</accession>
<dbReference type="PANTHER" id="PTHR42791">
    <property type="entry name" value="GNAT FAMILY ACETYLTRANSFERASE"/>
    <property type="match status" value="1"/>
</dbReference>
<protein>
    <recommendedName>
        <fullName evidence="1">N-acetyltransferase domain-containing protein</fullName>
    </recommendedName>
</protein>
<dbReference type="PANTHER" id="PTHR42791:SF2">
    <property type="entry name" value="N-ACETYLTRANSFERASE DOMAIN-CONTAINING PROTEIN"/>
    <property type="match status" value="1"/>
</dbReference>
<organism evidence="2 3">
    <name type="scientific">Oculimacula yallundae</name>
    <dbReference type="NCBI Taxonomy" id="86028"/>
    <lineage>
        <taxon>Eukaryota</taxon>
        <taxon>Fungi</taxon>
        <taxon>Dikarya</taxon>
        <taxon>Ascomycota</taxon>
        <taxon>Pezizomycotina</taxon>
        <taxon>Leotiomycetes</taxon>
        <taxon>Helotiales</taxon>
        <taxon>Ploettnerulaceae</taxon>
        <taxon>Oculimacula</taxon>
    </lineage>
</organism>
<gene>
    <name evidence="2" type="ORF">VTL71DRAFT_2104</name>
</gene>
<dbReference type="SUPFAM" id="SSF55729">
    <property type="entry name" value="Acyl-CoA N-acyltransferases (Nat)"/>
    <property type="match status" value="1"/>
</dbReference>
<dbReference type="Gene3D" id="3.40.630.30">
    <property type="match status" value="1"/>
</dbReference>
<dbReference type="PROSITE" id="PS51186">
    <property type="entry name" value="GNAT"/>
    <property type="match status" value="1"/>
</dbReference>